<keyword evidence="1" id="KW-0456">Lyase</keyword>
<gene>
    <name evidence="3" type="ORF">NK118_03180</name>
</gene>
<dbReference type="InterPro" id="IPR006680">
    <property type="entry name" value="Amidohydro-rel"/>
</dbReference>
<protein>
    <submittedName>
        <fullName evidence="3">Amidohydrolase family protein</fullName>
    </submittedName>
</protein>
<dbReference type="InterPro" id="IPR032465">
    <property type="entry name" value="ACMSD"/>
</dbReference>
<dbReference type="PANTHER" id="PTHR21240">
    <property type="entry name" value="2-AMINO-3-CARBOXYLMUCONATE-6-SEMIALDEHYDE DECARBOXYLASE"/>
    <property type="match status" value="1"/>
</dbReference>
<dbReference type="PANTHER" id="PTHR21240:SF28">
    <property type="entry name" value="ISO-OROTATE DECARBOXYLASE (EUROFUNG)"/>
    <property type="match status" value="1"/>
</dbReference>
<accession>A0ABT1EFI2</accession>
<dbReference type="Proteomes" id="UP001523565">
    <property type="component" value="Unassembled WGS sequence"/>
</dbReference>
<keyword evidence="4" id="KW-1185">Reference proteome</keyword>
<reference evidence="3 4" key="1">
    <citation type="journal article" date="2022" name="Genome Biol. Evol.">
        <title>Host diet, physiology and behaviors set the stage for Lachnospiraceae cladogenesis.</title>
        <authorList>
            <person name="Vera-Ponce De Leon A."/>
            <person name="Schneider M."/>
            <person name="Jahnes B.C."/>
            <person name="Sadowski V."/>
            <person name="Camuy-Velez L.A."/>
            <person name="Duan J."/>
            <person name="Sabree Z.L."/>
        </authorList>
    </citation>
    <scope>NUCLEOTIDE SEQUENCE [LARGE SCALE GENOMIC DNA]</scope>
    <source>
        <strain evidence="3 4">PAL227</strain>
    </source>
</reference>
<proteinExistence type="predicted"/>
<organism evidence="3 4">
    <name type="scientific">Ohessyouella blattaphilus</name>
    <dbReference type="NCBI Taxonomy" id="2949333"/>
    <lineage>
        <taxon>Bacteria</taxon>
        <taxon>Bacillati</taxon>
        <taxon>Bacillota</taxon>
        <taxon>Clostridia</taxon>
        <taxon>Lachnospirales</taxon>
        <taxon>Lachnospiraceae</taxon>
        <taxon>Ohessyouella</taxon>
    </lineage>
</organism>
<dbReference type="CDD" id="cd01292">
    <property type="entry name" value="metallo-dependent_hydrolases"/>
    <property type="match status" value="1"/>
</dbReference>
<evidence type="ECO:0000313" key="3">
    <source>
        <dbReference type="EMBL" id="MCP1109249.1"/>
    </source>
</evidence>
<dbReference type="EMBL" id="JAMZFV010000002">
    <property type="protein sequence ID" value="MCP1109249.1"/>
    <property type="molecule type" value="Genomic_DNA"/>
</dbReference>
<feature type="domain" description="Amidohydrolase-related" evidence="2">
    <location>
        <begin position="67"/>
        <end position="261"/>
    </location>
</feature>
<evidence type="ECO:0000256" key="1">
    <source>
        <dbReference type="ARBA" id="ARBA00023239"/>
    </source>
</evidence>
<evidence type="ECO:0000259" key="2">
    <source>
        <dbReference type="Pfam" id="PF04909"/>
    </source>
</evidence>
<dbReference type="InterPro" id="IPR032466">
    <property type="entry name" value="Metal_Hydrolase"/>
</dbReference>
<comment type="caution">
    <text evidence="3">The sequence shown here is derived from an EMBL/GenBank/DDBJ whole genome shotgun (WGS) entry which is preliminary data.</text>
</comment>
<dbReference type="Pfam" id="PF04909">
    <property type="entry name" value="Amidohydro_2"/>
    <property type="match status" value="1"/>
</dbReference>
<evidence type="ECO:0000313" key="4">
    <source>
        <dbReference type="Proteomes" id="UP001523565"/>
    </source>
</evidence>
<dbReference type="Gene3D" id="3.20.20.140">
    <property type="entry name" value="Metal-dependent hydrolases"/>
    <property type="match status" value="1"/>
</dbReference>
<name>A0ABT1EFI2_9FIRM</name>
<sequence>MIIDFHTHVFPDKIAERAISNLENVYGGKAFLRGKKNELQESMEKAEIDLSIVLPVVTDVRQTASVNEYAVAIAGDGLLSFGGIHPEDSNYKDTLRQIRQSGLKGIKIHPDYQGVYINDLRYKRIIEQATIEDLIIVTHAGVDPLNPKDIHATPEMLKEVITEVAPEKLVLAHLGGFQLTEQVLELLVGRNVYFDTAVILDKMSEEQITTLIHQHGADKILFGTDSPWAEQKTFVDILKSFSLSEETKARIFAGNAQALLGV</sequence>
<dbReference type="SUPFAM" id="SSF51556">
    <property type="entry name" value="Metallo-dependent hydrolases"/>
    <property type="match status" value="1"/>
</dbReference>